<feature type="domain" description="K+ potassium transporter integral membrane" evidence="10">
    <location>
        <begin position="88"/>
        <end position="522"/>
    </location>
</feature>
<protein>
    <submittedName>
        <fullName evidence="12">Potassium uptake protein</fullName>
    </submittedName>
</protein>
<evidence type="ECO:0000259" key="10">
    <source>
        <dbReference type="Pfam" id="PF02705"/>
    </source>
</evidence>
<evidence type="ECO:0000256" key="8">
    <source>
        <dbReference type="ARBA" id="ARBA00023136"/>
    </source>
</evidence>
<dbReference type="PANTHER" id="PTHR30540:SF83">
    <property type="entry name" value="K+ POTASSIUM TRANSPORTER"/>
    <property type="match status" value="1"/>
</dbReference>
<dbReference type="Pfam" id="PF02705">
    <property type="entry name" value="K_trans"/>
    <property type="match status" value="1"/>
</dbReference>
<dbReference type="OrthoDB" id="504708at2759"/>
<feature type="transmembrane region" description="Helical" evidence="9">
    <location>
        <begin position="95"/>
        <end position="115"/>
    </location>
</feature>
<evidence type="ECO:0000313" key="13">
    <source>
        <dbReference type="Proteomes" id="UP000241769"/>
    </source>
</evidence>
<feature type="transmembrane region" description="Helical" evidence="9">
    <location>
        <begin position="309"/>
        <end position="325"/>
    </location>
</feature>
<keyword evidence="6 9" id="KW-1133">Transmembrane helix</keyword>
<evidence type="ECO:0000259" key="11">
    <source>
        <dbReference type="Pfam" id="PF22776"/>
    </source>
</evidence>
<dbReference type="InterPro" id="IPR003855">
    <property type="entry name" value="K+_transporter"/>
</dbReference>
<evidence type="ECO:0000256" key="5">
    <source>
        <dbReference type="ARBA" id="ARBA00022958"/>
    </source>
</evidence>
<evidence type="ECO:0000256" key="2">
    <source>
        <dbReference type="ARBA" id="ARBA00022448"/>
    </source>
</evidence>
<dbReference type="Proteomes" id="UP000241769">
    <property type="component" value="Unassembled WGS sequence"/>
</dbReference>
<evidence type="ECO:0000256" key="1">
    <source>
        <dbReference type="ARBA" id="ARBA00004141"/>
    </source>
</evidence>
<keyword evidence="5" id="KW-0630">Potassium</keyword>
<reference evidence="12 13" key="1">
    <citation type="journal article" date="2018" name="Genome Biol. Evol.">
        <title>Multiple Roots of Fruiting Body Formation in Amoebozoa.</title>
        <authorList>
            <person name="Hillmann F."/>
            <person name="Forbes G."/>
            <person name="Novohradska S."/>
            <person name="Ferling I."/>
            <person name="Riege K."/>
            <person name="Groth M."/>
            <person name="Westermann M."/>
            <person name="Marz M."/>
            <person name="Spaller T."/>
            <person name="Winckler T."/>
            <person name="Schaap P."/>
            <person name="Glockner G."/>
        </authorList>
    </citation>
    <scope>NUCLEOTIDE SEQUENCE [LARGE SCALE GENOMIC DNA]</scope>
    <source>
        <strain evidence="12 13">Jena</strain>
    </source>
</reference>
<evidence type="ECO:0000256" key="9">
    <source>
        <dbReference type="SAM" id="Phobius"/>
    </source>
</evidence>
<evidence type="ECO:0000313" key="12">
    <source>
        <dbReference type="EMBL" id="PRP85968.1"/>
    </source>
</evidence>
<comment type="caution">
    <text evidence="12">The sequence shown here is derived from an EMBL/GenBank/DDBJ whole genome shotgun (WGS) entry which is preliminary data.</text>
</comment>
<feature type="domain" description="K+ potassium transporter C-terminal" evidence="11">
    <location>
        <begin position="602"/>
        <end position="743"/>
    </location>
</feature>
<evidence type="ECO:0000256" key="3">
    <source>
        <dbReference type="ARBA" id="ARBA00022538"/>
    </source>
</evidence>
<keyword evidence="7" id="KW-0406">Ion transport</keyword>
<sequence>MLHGLKSRLPSFRKPNWSFNSPFQKPSAHFAWLTIQSLGVIFPEIGTSPLITNLFNAPEYISDPFGFDTLDINQYQDPQNSDDTTWEPPEQWEVLGVYGLVVWSLILVASLKYAIIILTADNDEEGGIFSMCSLLLSNKHSKLGPKGKTAITLIACTGASIIIGTGALTPAVRISASISQINDYITYYSNTEKDYIMPVAAGLTVVCFLLVVVFFINRFGVSRLGKIFGPVMLLWFLMLIMLGIWRISEYPAIWACLNPAVPIMFLVRKHQEEDTRAALETLGRVFLTVAGCEIIYADMGHFHRGPLRVAWFGVVFPSLMLNYLGQGANLMRPDRQIYADNPFYKPLQMFPKIEGLGWFLFSFSALCTIIAAQAGGIFSTVSQAVSLNLFPPLRVHRTNKKLHGQVYMPDLNWFLCLVAIAIVLGFHSPSAITEIYGLAVAALMTTTTILFVLVALWRWNTPWWKIAPMGIFFIIDLLFLAGTCVELRPRGWPGIAIGVFFSFVMFSWYIGELQLQRETERARLIWFKGMDKGKSRLVFQKGMSDYHCTASSKSMRRLKLSTSTASVDETTPSSPTESENEDILQVLESEDIDLNHIMRTNHTGIFISTRDDNVPLSFTSMITRSYTAPGCLIFVRLLTMKKPYVEENDPRRVTLVCHCDSIYTVVIRYGFMQGKRNMAEIAEIFRGRNIILPGKTFYYLHREELHVTGFNWRTPALKFYSNMKRNYRDTSMLRLTHADTLELCVYRHFDMSKYQRGPRPADEDYFAPKDHTEMVEVEVQTMMKMRALREVFDVPKSSRQTRTIYSANRSMRYSQSALVLKVVSINNAYEPVRVLEV</sequence>
<feature type="transmembrane region" description="Helical" evidence="9">
    <location>
        <begin position="227"/>
        <end position="245"/>
    </location>
</feature>
<dbReference type="InterPro" id="IPR053951">
    <property type="entry name" value="K_trans_N"/>
</dbReference>
<keyword evidence="2" id="KW-0813">Transport</keyword>
<comment type="subcellular location">
    <subcellularLocation>
        <location evidence="1">Membrane</location>
        <topology evidence="1">Multi-pass membrane protein</topology>
    </subcellularLocation>
</comment>
<dbReference type="GO" id="GO:0016020">
    <property type="term" value="C:membrane"/>
    <property type="evidence" value="ECO:0007669"/>
    <property type="project" value="UniProtKB-SubCell"/>
</dbReference>
<dbReference type="PANTHER" id="PTHR30540">
    <property type="entry name" value="OSMOTIC STRESS POTASSIUM TRANSPORTER"/>
    <property type="match status" value="1"/>
</dbReference>
<feature type="transmembrane region" description="Helical" evidence="9">
    <location>
        <begin position="463"/>
        <end position="485"/>
    </location>
</feature>
<accession>A0A2P6NPY7</accession>
<organism evidence="12 13">
    <name type="scientific">Planoprotostelium fungivorum</name>
    <dbReference type="NCBI Taxonomy" id="1890364"/>
    <lineage>
        <taxon>Eukaryota</taxon>
        <taxon>Amoebozoa</taxon>
        <taxon>Evosea</taxon>
        <taxon>Variosea</taxon>
        <taxon>Cavosteliida</taxon>
        <taxon>Cavosteliaceae</taxon>
        <taxon>Planoprotostelium</taxon>
    </lineage>
</organism>
<name>A0A2P6NPY7_9EUKA</name>
<dbReference type="STRING" id="1890364.A0A2P6NPY7"/>
<feature type="transmembrane region" description="Helical" evidence="9">
    <location>
        <begin position="195"/>
        <end position="215"/>
    </location>
</feature>
<feature type="transmembrane region" description="Helical" evidence="9">
    <location>
        <begin position="492"/>
        <end position="511"/>
    </location>
</feature>
<keyword evidence="3" id="KW-0633">Potassium transport</keyword>
<feature type="transmembrane region" description="Helical" evidence="9">
    <location>
        <begin position="150"/>
        <end position="175"/>
    </location>
</feature>
<keyword evidence="13" id="KW-1185">Reference proteome</keyword>
<feature type="transmembrane region" description="Helical" evidence="9">
    <location>
        <begin position="355"/>
        <end position="378"/>
    </location>
</feature>
<dbReference type="EMBL" id="MDYQ01000037">
    <property type="protein sequence ID" value="PRP85968.1"/>
    <property type="molecule type" value="Genomic_DNA"/>
</dbReference>
<evidence type="ECO:0000256" key="6">
    <source>
        <dbReference type="ARBA" id="ARBA00022989"/>
    </source>
</evidence>
<dbReference type="GO" id="GO:0015079">
    <property type="term" value="F:potassium ion transmembrane transporter activity"/>
    <property type="evidence" value="ECO:0007669"/>
    <property type="project" value="InterPro"/>
</dbReference>
<dbReference type="InParanoid" id="A0A2P6NPY7"/>
<feature type="transmembrane region" description="Helical" evidence="9">
    <location>
        <begin position="279"/>
        <end position="297"/>
    </location>
</feature>
<feature type="transmembrane region" description="Helical" evidence="9">
    <location>
        <begin position="411"/>
        <end position="428"/>
    </location>
</feature>
<dbReference type="Pfam" id="PF22776">
    <property type="entry name" value="K_trans_C"/>
    <property type="match status" value="1"/>
</dbReference>
<evidence type="ECO:0000256" key="7">
    <source>
        <dbReference type="ARBA" id="ARBA00023065"/>
    </source>
</evidence>
<dbReference type="AlphaFoldDB" id="A0A2P6NPY7"/>
<keyword evidence="8 9" id="KW-0472">Membrane</keyword>
<gene>
    <name evidence="12" type="ORF">PROFUN_06090</name>
</gene>
<feature type="transmembrane region" description="Helical" evidence="9">
    <location>
        <begin position="435"/>
        <end position="457"/>
    </location>
</feature>
<keyword evidence="4 9" id="KW-0812">Transmembrane</keyword>
<dbReference type="InterPro" id="IPR053952">
    <property type="entry name" value="K_trans_C"/>
</dbReference>
<feature type="transmembrane region" description="Helical" evidence="9">
    <location>
        <begin position="251"/>
        <end position="267"/>
    </location>
</feature>
<proteinExistence type="predicted"/>
<evidence type="ECO:0000256" key="4">
    <source>
        <dbReference type="ARBA" id="ARBA00022692"/>
    </source>
</evidence>